<dbReference type="Pfam" id="PF17748">
    <property type="entry name" value="VID27_N"/>
    <property type="match status" value="2"/>
</dbReference>
<feature type="region of interest" description="Disordered" evidence="1">
    <location>
        <begin position="474"/>
        <end position="536"/>
    </location>
</feature>
<feature type="compositionally biased region" description="Acidic residues" evidence="1">
    <location>
        <begin position="485"/>
        <end position="496"/>
    </location>
</feature>
<feature type="compositionally biased region" description="Acidic residues" evidence="1">
    <location>
        <begin position="316"/>
        <end position="330"/>
    </location>
</feature>
<feature type="compositionally biased region" description="Acidic residues" evidence="1">
    <location>
        <begin position="78"/>
        <end position="93"/>
    </location>
</feature>
<gene>
    <name evidence="5" type="ORF">LELG_04665</name>
</gene>
<dbReference type="Pfam" id="PF08553">
    <property type="entry name" value="VID27"/>
    <property type="match status" value="1"/>
</dbReference>
<dbReference type="AlphaFoldDB" id="A5E4X6"/>
<dbReference type="InterPro" id="IPR036322">
    <property type="entry name" value="WD40_repeat_dom_sf"/>
</dbReference>
<dbReference type="Proteomes" id="UP000001996">
    <property type="component" value="Unassembled WGS sequence"/>
</dbReference>
<dbReference type="InterPro" id="IPR040458">
    <property type="entry name" value="Vid27"/>
</dbReference>
<feature type="region of interest" description="Disordered" evidence="1">
    <location>
        <begin position="72"/>
        <end position="118"/>
    </location>
</feature>
<dbReference type="InParanoid" id="A5E4X6"/>
<feature type="domain" description="Vid27 PH-like" evidence="3">
    <location>
        <begin position="339"/>
        <end position="447"/>
    </location>
</feature>
<evidence type="ECO:0000256" key="1">
    <source>
        <dbReference type="SAM" id="MobiDB-lite"/>
    </source>
</evidence>
<dbReference type="InterPro" id="IPR040768">
    <property type="entry name" value="Vid27_PH"/>
</dbReference>
<dbReference type="EMBL" id="CH981530">
    <property type="protein sequence ID" value="EDK46484.1"/>
    <property type="molecule type" value="Genomic_DNA"/>
</dbReference>
<feature type="compositionally biased region" description="Basic and acidic residues" evidence="1">
    <location>
        <begin position="295"/>
        <end position="305"/>
    </location>
</feature>
<dbReference type="KEGG" id="lel:PVL30_005396"/>
<dbReference type="eggNOG" id="KOG2395">
    <property type="taxonomic scope" value="Eukaryota"/>
</dbReference>
<evidence type="ECO:0000259" key="2">
    <source>
        <dbReference type="Pfam" id="PF08553"/>
    </source>
</evidence>
<keyword evidence="6" id="KW-1185">Reference proteome</keyword>
<feature type="region of interest" description="Disordered" evidence="1">
    <location>
        <begin position="256"/>
        <end position="336"/>
    </location>
</feature>
<dbReference type="Pfam" id="PF17747">
    <property type="entry name" value="VID27_PH"/>
    <property type="match status" value="1"/>
</dbReference>
<evidence type="ECO:0000313" key="5">
    <source>
        <dbReference type="EMBL" id="EDK46484.1"/>
    </source>
</evidence>
<dbReference type="GeneID" id="5231126"/>
<dbReference type="InterPro" id="IPR013863">
    <property type="entry name" value="VID27_C"/>
</dbReference>
<evidence type="ECO:0000259" key="4">
    <source>
        <dbReference type="Pfam" id="PF17748"/>
    </source>
</evidence>
<organism evidence="5 6">
    <name type="scientific">Lodderomyces elongisporus (strain ATCC 11503 / CBS 2605 / JCM 1781 / NBRC 1676 / NRRL YB-4239)</name>
    <name type="common">Yeast</name>
    <name type="synonym">Saccharomyces elongisporus</name>
    <dbReference type="NCBI Taxonomy" id="379508"/>
    <lineage>
        <taxon>Eukaryota</taxon>
        <taxon>Fungi</taxon>
        <taxon>Dikarya</taxon>
        <taxon>Ascomycota</taxon>
        <taxon>Saccharomycotina</taxon>
        <taxon>Pichiomycetes</taxon>
        <taxon>Debaryomycetaceae</taxon>
        <taxon>Candida/Lodderomyces clade</taxon>
        <taxon>Lodderomyces</taxon>
    </lineage>
</organism>
<dbReference type="SUPFAM" id="SSF50978">
    <property type="entry name" value="WD40 repeat-like"/>
    <property type="match status" value="1"/>
</dbReference>
<feature type="compositionally biased region" description="Acidic residues" evidence="1">
    <location>
        <begin position="506"/>
        <end position="520"/>
    </location>
</feature>
<sequence>MNFLRKFIGTQTTDEVASIPSGKLFLTRSKNSPKGAIECLYNDAYASIKQTNTPFLYQLCITKVYQEGELEFRSPGFDGEDDDEYDDDDEEYAEANSLSGGRRNGTSATTANAAGGGIGGVHRSTSSLLLPGGNYDSRHNSKDEWVFPLDEELKIFKYHKLEVVDSKTGSDLGGRGRGVTGSGSWAIAWNDLNGDLGDKFEFVIDEDVRLADFESFMTTVYKCLYEAKYRESSIRINDMAQLREFVYDPKLELLNFDDLDDDDDDDDDDDEEEDQEELEYYSDQDEEVAPTTTKQNRDIKSGNKEKKQHLFVPLDEISDNDSSEDQDNSETEPKGTTVYSTKKFTLHWFDSTTGSFLLKSTSPTLKLIDLSKWEFTMYINGQNGITINKTLSKNMSPTFNYEHLSFIFNHYTITKDDVIANSWLLKFNDFNELTKFQNKFLALMYETLNKRKFGDESEENYFVDAFSNLDVNDEDKDEVENLAREEEEEEEDDDDDNNNHHRKQNEEEDDYSSEDDDDNEPEVKHREKETSEEFQNFRRKDKNTYLTVGYKDRAFVARGDKIGVFGQDDRELNYKTTINNVTDTKGRRFDPLKMLLHQQDQFMIMSNPEFNDKSLYKMDLNRGKIVEEWKVSENVPVKSYAPTSKFAQLTDQQILTGISLNGLFTIDPRLAGTKLVNDRTYKSYKTTNNQFQTLATTESGHIALGSGKGDIRLFDRLGVNAKTALPSLGDSIIGIDVSKDGRWILATCKTYLLLIDTKIGSGQKNAGKYGFTAYFDKDKKPTPRRLALQPEHEAFIIQQNRNQELKFSPAYFNTGLDKKETSIVTSTDNYIITWSLSKILKNQKDPYQVKRYNQNVISDNFKFGTNNEVITALQDDVSMTNRRSLANPNKVFTSK</sequence>
<feature type="domain" description="Vid27 N-terminal" evidence="4">
    <location>
        <begin position="1"/>
        <end position="90"/>
    </location>
</feature>
<evidence type="ECO:0000313" key="6">
    <source>
        <dbReference type="Proteomes" id="UP000001996"/>
    </source>
</evidence>
<dbReference type="InterPro" id="IPR040979">
    <property type="entry name" value="Vid27_N"/>
</dbReference>
<dbReference type="GO" id="GO:0005737">
    <property type="term" value="C:cytoplasm"/>
    <property type="evidence" value="ECO:0007669"/>
    <property type="project" value="TreeGrafter"/>
</dbReference>
<evidence type="ECO:0008006" key="7">
    <source>
        <dbReference type="Google" id="ProtNLM"/>
    </source>
</evidence>
<dbReference type="PANTHER" id="PTHR31913:SF0">
    <property type="entry name" value="VACUOLAR IMPORT AND DEGRADATION PROTEIN 27"/>
    <property type="match status" value="1"/>
</dbReference>
<feature type="domain" description="Vid27 N-terminal" evidence="4">
    <location>
        <begin position="138"/>
        <end position="245"/>
    </location>
</feature>
<reference evidence="5 6" key="1">
    <citation type="journal article" date="2009" name="Nature">
        <title>Evolution of pathogenicity and sexual reproduction in eight Candida genomes.</title>
        <authorList>
            <person name="Butler G."/>
            <person name="Rasmussen M.D."/>
            <person name="Lin M.F."/>
            <person name="Santos M.A."/>
            <person name="Sakthikumar S."/>
            <person name="Munro C.A."/>
            <person name="Rheinbay E."/>
            <person name="Grabherr M."/>
            <person name="Forche A."/>
            <person name="Reedy J.L."/>
            <person name="Agrafioti I."/>
            <person name="Arnaud M.B."/>
            <person name="Bates S."/>
            <person name="Brown A.J."/>
            <person name="Brunke S."/>
            <person name="Costanzo M.C."/>
            <person name="Fitzpatrick D.A."/>
            <person name="de Groot P.W."/>
            <person name="Harris D."/>
            <person name="Hoyer L.L."/>
            <person name="Hube B."/>
            <person name="Klis F.M."/>
            <person name="Kodira C."/>
            <person name="Lennard N."/>
            <person name="Logue M.E."/>
            <person name="Martin R."/>
            <person name="Neiman A.M."/>
            <person name="Nikolaou E."/>
            <person name="Quail M.A."/>
            <person name="Quinn J."/>
            <person name="Santos M.C."/>
            <person name="Schmitzberger F.F."/>
            <person name="Sherlock G."/>
            <person name="Shah P."/>
            <person name="Silverstein K.A."/>
            <person name="Skrzypek M.S."/>
            <person name="Soll D."/>
            <person name="Staggs R."/>
            <person name="Stansfield I."/>
            <person name="Stumpf M.P."/>
            <person name="Sudbery P.E."/>
            <person name="Srikantha T."/>
            <person name="Zeng Q."/>
            <person name="Berman J."/>
            <person name="Berriman M."/>
            <person name="Heitman J."/>
            <person name="Gow N.A."/>
            <person name="Lorenz M.C."/>
            <person name="Birren B.W."/>
            <person name="Kellis M."/>
            <person name="Cuomo C.A."/>
        </authorList>
    </citation>
    <scope>NUCLEOTIDE SEQUENCE [LARGE SCALE GENOMIC DNA]</scope>
    <source>
        <strain evidence="6">ATCC 11503 / BCRC 21390 / CBS 2605 / JCM 1781 / NBRC 1676 / NRRL YB-4239</strain>
    </source>
</reference>
<feature type="compositionally biased region" description="Acidic residues" evidence="1">
    <location>
        <begin position="256"/>
        <end position="288"/>
    </location>
</feature>
<dbReference type="HOGENOM" id="CLU_007002_0_0_1"/>
<dbReference type="GO" id="GO:0005634">
    <property type="term" value="C:nucleus"/>
    <property type="evidence" value="ECO:0007669"/>
    <property type="project" value="TreeGrafter"/>
</dbReference>
<feature type="domain" description="Vacuolar import/degradation Vid27 C-terminal" evidence="2">
    <location>
        <begin position="542"/>
        <end position="890"/>
    </location>
</feature>
<dbReference type="OMA" id="CTERREY"/>
<protein>
    <recommendedName>
        <fullName evidence="7">Vacuolar import and degradation protein 27</fullName>
    </recommendedName>
</protein>
<dbReference type="FunCoup" id="A5E4X6">
    <property type="interactions" value="54"/>
</dbReference>
<evidence type="ECO:0000259" key="3">
    <source>
        <dbReference type="Pfam" id="PF17747"/>
    </source>
</evidence>
<accession>A5E4X6</accession>
<dbReference type="PANTHER" id="PTHR31913">
    <property type="entry name" value="VACUOLAR IMPORT AND DEGRADATION PROTEIN 27"/>
    <property type="match status" value="1"/>
</dbReference>
<dbReference type="OrthoDB" id="10251113at2759"/>
<feature type="compositionally biased region" description="Basic and acidic residues" evidence="1">
    <location>
        <begin position="521"/>
        <end position="536"/>
    </location>
</feature>
<name>A5E4X6_LODEL</name>
<proteinExistence type="predicted"/>
<dbReference type="STRING" id="379508.A5E4X6"/>